<keyword evidence="2" id="KW-1185">Reference proteome</keyword>
<proteinExistence type="predicted"/>
<comment type="caution">
    <text evidence="1">The sequence shown here is derived from an EMBL/GenBank/DDBJ whole genome shotgun (WGS) entry which is preliminary data.</text>
</comment>
<dbReference type="AlphaFoldDB" id="A0AAE0NFR6"/>
<accession>A0AAE0NFR6</accession>
<reference evidence="1" key="2">
    <citation type="submission" date="2023-06" db="EMBL/GenBank/DDBJ databases">
        <authorList>
            <consortium name="Lawrence Berkeley National Laboratory"/>
            <person name="Haridas S."/>
            <person name="Hensen N."/>
            <person name="Bonometti L."/>
            <person name="Westerberg I."/>
            <person name="Brannstrom I.O."/>
            <person name="Guillou S."/>
            <person name="Cros-Aarteil S."/>
            <person name="Calhoun S."/>
            <person name="Kuo A."/>
            <person name="Mondo S."/>
            <person name="Pangilinan J."/>
            <person name="Riley R."/>
            <person name="Labutti K."/>
            <person name="Andreopoulos B."/>
            <person name="Lipzen A."/>
            <person name="Chen C."/>
            <person name="Yanf M."/>
            <person name="Daum C."/>
            <person name="Ng V."/>
            <person name="Clum A."/>
            <person name="Steindorff A."/>
            <person name="Ohm R."/>
            <person name="Martin F."/>
            <person name="Silar P."/>
            <person name="Natvig D."/>
            <person name="Lalanne C."/>
            <person name="Gautier V."/>
            <person name="Ament-Velasquez S.L."/>
            <person name="Kruys A."/>
            <person name="Hutchinson M.I."/>
            <person name="Powell A.J."/>
            <person name="Barry K."/>
            <person name="Miller A.N."/>
            <person name="Grigoriev I.V."/>
            <person name="Debuchy R."/>
            <person name="Gladieux P."/>
            <person name="Thoren M.H."/>
            <person name="Johannesson H."/>
        </authorList>
    </citation>
    <scope>NUCLEOTIDE SEQUENCE</scope>
    <source>
        <strain evidence="1">CBS 958.72</strain>
    </source>
</reference>
<gene>
    <name evidence="1" type="ORF">B0T24DRAFT_198880</name>
</gene>
<evidence type="ECO:0000313" key="1">
    <source>
        <dbReference type="EMBL" id="KAK3380659.1"/>
    </source>
</evidence>
<sequence length="149" mass="17267">MKLVEIERRCAQQWLRLFVLVTVKLEQSLPFPKSWLYLSGSEDTISLLAHSDTHSLDEGFCPGGSWTSTLKHETHLITPKEKGEDRRHTTMPNARRVWVWRCHKCFAGPFLRGGNEECQNPECIKHKRCEVCFTHFILKRLPATPPTPQ</sequence>
<name>A0AAE0NFR6_9PEZI</name>
<evidence type="ECO:0000313" key="2">
    <source>
        <dbReference type="Proteomes" id="UP001287356"/>
    </source>
</evidence>
<organism evidence="1 2">
    <name type="scientific">Lasiosphaeria ovina</name>
    <dbReference type="NCBI Taxonomy" id="92902"/>
    <lineage>
        <taxon>Eukaryota</taxon>
        <taxon>Fungi</taxon>
        <taxon>Dikarya</taxon>
        <taxon>Ascomycota</taxon>
        <taxon>Pezizomycotina</taxon>
        <taxon>Sordariomycetes</taxon>
        <taxon>Sordariomycetidae</taxon>
        <taxon>Sordariales</taxon>
        <taxon>Lasiosphaeriaceae</taxon>
        <taxon>Lasiosphaeria</taxon>
    </lineage>
</organism>
<dbReference type="Proteomes" id="UP001287356">
    <property type="component" value="Unassembled WGS sequence"/>
</dbReference>
<reference evidence="1" key="1">
    <citation type="journal article" date="2023" name="Mol. Phylogenet. Evol.">
        <title>Genome-scale phylogeny and comparative genomics of the fungal order Sordariales.</title>
        <authorList>
            <person name="Hensen N."/>
            <person name="Bonometti L."/>
            <person name="Westerberg I."/>
            <person name="Brannstrom I.O."/>
            <person name="Guillou S."/>
            <person name="Cros-Aarteil S."/>
            <person name="Calhoun S."/>
            <person name="Haridas S."/>
            <person name="Kuo A."/>
            <person name="Mondo S."/>
            <person name="Pangilinan J."/>
            <person name="Riley R."/>
            <person name="LaButti K."/>
            <person name="Andreopoulos B."/>
            <person name="Lipzen A."/>
            <person name="Chen C."/>
            <person name="Yan M."/>
            <person name="Daum C."/>
            <person name="Ng V."/>
            <person name="Clum A."/>
            <person name="Steindorff A."/>
            <person name="Ohm R.A."/>
            <person name="Martin F."/>
            <person name="Silar P."/>
            <person name="Natvig D.O."/>
            <person name="Lalanne C."/>
            <person name="Gautier V."/>
            <person name="Ament-Velasquez S.L."/>
            <person name="Kruys A."/>
            <person name="Hutchinson M.I."/>
            <person name="Powell A.J."/>
            <person name="Barry K."/>
            <person name="Miller A.N."/>
            <person name="Grigoriev I.V."/>
            <person name="Debuchy R."/>
            <person name="Gladieux P."/>
            <person name="Hiltunen Thoren M."/>
            <person name="Johannesson H."/>
        </authorList>
    </citation>
    <scope>NUCLEOTIDE SEQUENCE</scope>
    <source>
        <strain evidence="1">CBS 958.72</strain>
    </source>
</reference>
<dbReference type="EMBL" id="JAULSN010000002">
    <property type="protein sequence ID" value="KAK3380659.1"/>
    <property type="molecule type" value="Genomic_DNA"/>
</dbReference>
<protein>
    <submittedName>
        <fullName evidence="1">Uncharacterized protein</fullName>
    </submittedName>
</protein>